<dbReference type="Gene3D" id="3.40.630.30">
    <property type="match status" value="1"/>
</dbReference>
<dbReference type="AlphaFoldDB" id="A0A4P7PTW0"/>
<gene>
    <name evidence="2" type="ORF">GS03_01844</name>
</gene>
<dbReference type="InterPro" id="IPR051531">
    <property type="entry name" value="N-acetyltransferase"/>
</dbReference>
<evidence type="ECO:0000313" key="2">
    <source>
        <dbReference type="EMBL" id="QBZ98339.1"/>
    </source>
</evidence>
<dbReference type="Proteomes" id="UP000296862">
    <property type="component" value="Chromosome"/>
</dbReference>
<dbReference type="OrthoDB" id="9811523at2"/>
<dbReference type="PROSITE" id="PS51186">
    <property type="entry name" value="GNAT"/>
    <property type="match status" value="1"/>
</dbReference>
<dbReference type="RefSeq" id="WP_136152241.1">
    <property type="nucleotide sequence ID" value="NZ_CP038810.1"/>
</dbReference>
<dbReference type="Pfam" id="PF13302">
    <property type="entry name" value="Acetyltransf_3"/>
    <property type="match status" value="1"/>
</dbReference>
<dbReference type="GO" id="GO:0016747">
    <property type="term" value="F:acyltransferase activity, transferring groups other than amino-acyl groups"/>
    <property type="evidence" value="ECO:0007669"/>
    <property type="project" value="InterPro"/>
</dbReference>
<protein>
    <recommendedName>
        <fullName evidence="1">N-acetyltransferase domain-containing protein</fullName>
    </recommendedName>
</protein>
<dbReference type="SUPFAM" id="SSF55729">
    <property type="entry name" value="Acyl-CoA N-acyltransferases (Nat)"/>
    <property type="match status" value="1"/>
</dbReference>
<dbReference type="InterPro" id="IPR016181">
    <property type="entry name" value="Acyl_CoA_acyltransferase"/>
</dbReference>
<evidence type="ECO:0000313" key="3">
    <source>
        <dbReference type="Proteomes" id="UP000296862"/>
    </source>
</evidence>
<dbReference type="KEGG" id="fsn:GS03_01844"/>
<reference evidence="2 3" key="1">
    <citation type="submission" date="2019-04" db="EMBL/GenBank/DDBJ databases">
        <title>Flavobacterium sp. GS03.</title>
        <authorList>
            <person name="Kim H."/>
        </authorList>
    </citation>
    <scope>NUCLEOTIDE SEQUENCE [LARGE SCALE GENOMIC DNA]</scope>
    <source>
        <strain evidence="2 3">GS03</strain>
    </source>
</reference>
<accession>A0A4P7PTW0</accession>
<feature type="domain" description="N-acetyltransferase" evidence="1">
    <location>
        <begin position="34"/>
        <end position="171"/>
    </location>
</feature>
<dbReference type="PANTHER" id="PTHR43792:SF13">
    <property type="entry name" value="ACETYLTRANSFERASE"/>
    <property type="match status" value="1"/>
</dbReference>
<sequence>MKLETTRISIVALTKNQLENYLIADNILENELGLTIIPIPRTINDRVKNAITTKLLPAINESPKDNLLYTFWTIIDKAQNCMIGDLCFKGPPNDDGEIEIGYGTYPAFQGKGYMKEAVNQMALWAFQQENVKSIIAKTDPSNIASQRILENNNFLNLGQEGEYITWKLNND</sequence>
<evidence type="ECO:0000259" key="1">
    <source>
        <dbReference type="PROSITE" id="PS51186"/>
    </source>
</evidence>
<name>A0A4P7PTW0_9FLAO</name>
<organism evidence="2 3">
    <name type="scientific">Flavobacterium sangjuense</name>
    <dbReference type="NCBI Taxonomy" id="2518177"/>
    <lineage>
        <taxon>Bacteria</taxon>
        <taxon>Pseudomonadati</taxon>
        <taxon>Bacteroidota</taxon>
        <taxon>Flavobacteriia</taxon>
        <taxon>Flavobacteriales</taxon>
        <taxon>Flavobacteriaceae</taxon>
        <taxon>Flavobacterium</taxon>
    </lineage>
</organism>
<dbReference type="InterPro" id="IPR000182">
    <property type="entry name" value="GNAT_dom"/>
</dbReference>
<dbReference type="PANTHER" id="PTHR43792">
    <property type="entry name" value="GNAT FAMILY, PUTATIVE (AFU_ORTHOLOGUE AFUA_3G00765)-RELATED-RELATED"/>
    <property type="match status" value="1"/>
</dbReference>
<dbReference type="EMBL" id="CP038810">
    <property type="protein sequence ID" value="QBZ98339.1"/>
    <property type="molecule type" value="Genomic_DNA"/>
</dbReference>
<keyword evidence="3" id="KW-1185">Reference proteome</keyword>
<proteinExistence type="predicted"/>